<dbReference type="SUPFAM" id="SSF55874">
    <property type="entry name" value="ATPase domain of HSP90 chaperone/DNA topoisomerase II/histidine kinase"/>
    <property type="match status" value="1"/>
</dbReference>
<protein>
    <recommendedName>
        <fullName evidence="2">Histidine kinase/HSP90-like ATPase domain-containing protein</fullName>
    </recommendedName>
</protein>
<keyword evidence="4" id="KW-1185">Reference proteome</keyword>
<dbReference type="Pfam" id="PF13581">
    <property type="entry name" value="HATPase_c_2"/>
    <property type="match status" value="1"/>
</dbReference>
<accession>A0A238JL09</accession>
<reference evidence="4" key="1">
    <citation type="submission" date="2017-05" db="EMBL/GenBank/DDBJ databases">
        <authorList>
            <person name="Rodrigo-Torres L."/>
            <person name="Arahal R. D."/>
            <person name="Lucena T."/>
        </authorList>
    </citation>
    <scope>NUCLEOTIDE SEQUENCE [LARGE SCALE GENOMIC DNA]</scope>
    <source>
        <strain evidence="4">CECT 8621</strain>
    </source>
</reference>
<feature type="domain" description="Histidine kinase/HSP90-like ATPase" evidence="2">
    <location>
        <begin position="11"/>
        <end position="112"/>
    </location>
</feature>
<evidence type="ECO:0000259" key="2">
    <source>
        <dbReference type="Pfam" id="PF13581"/>
    </source>
</evidence>
<keyword evidence="1" id="KW-0723">Serine/threonine-protein kinase</keyword>
<organism evidence="3 4">
    <name type="scientific">Actibacterium lipolyticum</name>
    <dbReference type="NCBI Taxonomy" id="1524263"/>
    <lineage>
        <taxon>Bacteria</taxon>
        <taxon>Pseudomonadati</taxon>
        <taxon>Pseudomonadota</taxon>
        <taxon>Alphaproteobacteria</taxon>
        <taxon>Rhodobacterales</taxon>
        <taxon>Roseobacteraceae</taxon>
        <taxon>Actibacterium</taxon>
    </lineage>
</organism>
<name>A0A238JL09_9RHOB</name>
<evidence type="ECO:0000313" key="4">
    <source>
        <dbReference type="Proteomes" id="UP000202922"/>
    </source>
</evidence>
<dbReference type="CDD" id="cd16936">
    <property type="entry name" value="HATPase_RsbW-like"/>
    <property type="match status" value="1"/>
</dbReference>
<dbReference type="PANTHER" id="PTHR35526">
    <property type="entry name" value="ANTI-SIGMA-F FACTOR RSBW-RELATED"/>
    <property type="match status" value="1"/>
</dbReference>
<dbReference type="GO" id="GO:0004674">
    <property type="term" value="F:protein serine/threonine kinase activity"/>
    <property type="evidence" value="ECO:0007669"/>
    <property type="project" value="UniProtKB-KW"/>
</dbReference>
<proteinExistence type="predicted"/>
<dbReference type="InterPro" id="IPR050267">
    <property type="entry name" value="Anti-sigma-factor_SerPK"/>
</dbReference>
<evidence type="ECO:0000313" key="3">
    <source>
        <dbReference type="EMBL" id="SMX31321.1"/>
    </source>
</evidence>
<keyword evidence="1" id="KW-0418">Kinase</keyword>
<evidence type="ECO:0000256" key="1">
    <source>
        <dbReference type="ARBA" id="ARBA00022527"/>
    </source>
</evidence>
<dbReference type="PANTHER" id="PTHR35526:SF3">
    <property type="entry name" value="ANTI-SIGMA-F FACTOR RSBW"/>
    <property type="match status" value="1"/>
</dbReference>
<dbReference type="EMBL" id="FXYE01000001">
    <property type="protein sequence ID" value="SMX31321.1"/>
    <property type="molecule type" value="Genomic_DNA"/>
</dbReference>
<gene>
    <name evidence="3" type="ORF">COL8621_00388</name>
</gene>
<keyword evidence="1" id="KW-0808">Transferase</keyword>
<dbReference type="InterPro" id="IPR036890">
    <property type="entry name" value="HATPase_C_sf"/>
</dbReference>
<dbReference type="Proteomes" id="UP000202922">
    <property type="component" value="Unassembled WGS sequence"/>
</dbReference>
<dbReference type="Gene3D" id="3.30.565.10">
    <property type="entry name" value="Histidine kinase-like ATPase, C-terminal domain"/>
    <property type="match status" value="1"/>
</dbReference>
<sequence>MVQLLSAKAGRVLPPEAQGRFAICVSEALTNLVLHSKNSNPDAQIQIELCEQDTAVTVEIYDPCGADPFDLREYATDLSKLDVMAESGRGLGLIMACADHVTYDPVGNKHRLKLTINKEERVG</sequence>
<dbReference type="InterPro" id="IPR003594">
    <property type="entry name" value="HATPase_dom"/>
</dbReference>
<dbReference type="AlphaFoldDB" id="A0A238JL09"/>